<proteinExistence type="predicted"/>
<organism evidence="1 2">
    <name type="scientific">Heterodera schachtii</name>
    <name type="common">Sugarbeet cyst nematode worm</name>
    <name type="synonym">Tylenchus schachtii</name>
    <dbReference type="NCBI Taxonomy" id="97005"/>
    <lineage>
        <taxon>Eukaryota</taxon>
        <taxon>Metazoa</taxon>
        <taxon>Ecdysozoa</taxon>
        <taxon>Nematoda</taxon>
        <taxon>Chromadorea</taxon>
        <taxon>Rhabditida</taxon>
        <taxon>Tylenchina</taxon>
        <taxon>Tylenchomorpha</taxon>
        <taxon>Tylenchoidea</taxon>
        <taxon>Heteroderidae</taxon>
        <taxon>Heteroderinae</taxon>
        <taxon>Heterodera</taxon>
    </lineage>
</organism>
<dbReference type="AlphaFoldDB" id="A0ABD2KBS8"/>
<gene>
    <name evidence="1" type="ORF">niasHS_001682</name>
</gene>
<sequence length="170" mass="19341">MARGEIRTNTELSVLRPAFAAVEIFAASAFLMHEEIRANHVVEAEIQEGDFDVSLAARGLRNFSLALPLFESLQSILAILERFRHRVRYDNRKSDETDHLLAGFRSSDRRSVIDNNRHHTAATSSVQARAMLVQNISRCLFMIGVRGSHLNEGFQNFLTFVNRPPHIIHF</sequence>
<accession>A0ABD2KBS8</accession>
<dbReference type="Proteomes" id="UP001620645">
    <property type="component" value="Unassembled WGS sequence"/>
</dbReference>
<evidence type="ECO:0000313" key="1">
    <source>
        <dbReference type="EMBL" id="KAL3100379.1"/>
    </source>
</evidence>
<comment type="caution">
    <text evidence="1">The sequence shown here is derived from an EMBL/GenBank/DDBJ whole genome shotgun (WGS) entry which is preliminary data.</text>
</comment>
<reference evidence="1 2" key="1">
    <citation type="submission" date="2024-10" db="EMBL/GenBank/DDBJ databases">
        <authorList>
            <person name="Kim D."/>
        </authorList>
    </citation>
    <scope>NUCLEOTIDE SEQUENCE [LARGE SCALE GENOMIC DNA]</scope>
    <source>
        <strain evidence="1">Taebaek</strain>
    </source>
</reference>
<keyword evidence="2" id="KW-1185">Reference proteome</keyword>
<dbReference type="EMBL" id="JBICCN010000031">
    <property type="protein sequence ID" value="KAL3100379.1"/>
    <property type="molecule type" value="Genomic_DNA"/>
</dbReference>
<protein>
    <submittedName>
        <fullName evidence="1">Uncharacterized protein</fullName>
    </submittedName>
</protein>
<evidence type="ECO:0000313" key="2">
    <source>
        <dbReference type="Proteomes" id="UP001620645"/>
    </source>
</evidence>
<name>A0ABD2KBS8_HETSC</name>